<gene>
    <name evidence="2" type="ORF">L2764_11520</name>
</gene>
<feature type="transmembrane region" description="Helical" evidence="1">
    <location>
        <begin position="145"/>
        <end position="165"/>
    </location>
</feature>
<dbReference type="Proteomes" id="UP001203423">
    <property type="component" value="Unassembled WGS sequence"/>
</dbReference>
<proteinExistence type="predicted"/>
<feature type="transmembrane region" description="Helical" evidence="1">
    <location>
        <begin position="285"/>
        <end position="309"/>
    </location>
</feature>
<sequence>MLSIVYSILPIFLALTGGVVLGKSAPNTLPQLAAKFIGPLVWLLLLSIGIQFGSIFEDPKAAGRTLYVAAVFAGLTTLVPCVLMFGLSHKKRKAEKRAIQQDKVSLLAPLKECALALGMLLMGILLSLFFASINVNENAFFEAALLTDILLYSLIFLVGVDIVGVKLSSSWYSLNILIIPILVVLGSLLGGLIAAVFIKLPFTTGLALSSGFGWFTLSGVLVSAELGPAFGAIALMTDLFRELLAIILLYLFGREFSRECIAAGGATTLDSTLPIVKQTCSSDNLLTALVSGLLLTLLAPILMTFFLSISHLYP</sequence>
<feature type="transmembrane region" description="Helical" evidence="1">
    <location>
        <begin position="65"/>
        <end position="87"/>
    </location>
</feature>
<dbReference type="EMBL" id="JAKIKS010000039">
    <property type="protein sequence ID" value="MCL1125086.1"/>
    <property type="molecule type" value="Genomic_DNA"/>
</dbReference>
<protein>
    <submittedName>
        <fullName evidence="2">Lysine exporter LysO family protein</fullName>
    </submittedName>
</protein>
<name>A0ABT0LBL0_9GAMM</name>
<evidence type="ECO:0000256" key="1">
    <source>
        <dbReference type="SAM" id="Phobius"/>
    </source>
</evidence>
<feature type="transmembrane region" description="Helical" evidence="1">
    <location>
        <begin position="171"/>
        <end position="198"/>
    </location>
</feature>
<organism evidence="2 3">
    <name type="scientific">Shewanella surugensis</name>
    <dbReference type="NCBI Taxonomy" id="212020"/>
    <lineage>
        <taxon>Bacteria</taxon>
        <taxon>Pseudomonadati</taxon>
        <taxon>Pseudomonadota</taxon>
        <taxon>Gammaproteobacteria</taxon>
        <taxon>Alteromonadales</taxon>
        <taxon>Shewanellaceae</taxon>
        <taxon>Shewanella</taxon>
    </lineage>
</organism>
<dbReference type="RefSeq" id="WP_248940367.1">
    <property type="nucleotide sequence ID" value="NZ_JAKIKS010000039.1"/>
</dbReference>
<dbReference type="InterPro" id="IPR005642">
    <property type="entry name" value="LysO"/>
</dbReference>
<dbReference type="Pfam" id="PF03956">
    <property type="entry name" value="Lys_export"/>
    <property type="match status" value="1"/>
</dbReference>
<comment type="caution">
    <text evidence="2">The sequence shown here is derived from an EMBL/GenBank/DDBJ whole genome shotgun (WGS) entry which is preliminary data.</text>
</comment>
<keyword evidence="1" id="KW-0472">Membrane</keyword>
<feature type="transmembrane region" description="Helical" evidence="1">
    <location>
        <begin position="32"/>
        <end position="53"/>
    </location>
</feature>
<keyword evidence="1" id="KW-1133">Transmembrane helix</keyword>
<feature type="transmembrane region" description="Helical" evidence="1">
    <location>
        <begin position="205"/>
        <end position="224"/>
    </location>
</feature>
<keyword evidence="1" id="KW-0812">Transmembrane</keyword>
<evidence type="ECO:0000313" key="2">
    <source>
        <dbReference type="EMBL" id="MCL1125086.1"/>
    </source>
</evidence>
<keyword evidence="3" id="KW-1185">Reference proteome</keyword>
<dbReference type="PANTHER" id="PTHR35804:SF1">
    <property type="entry name" value="LYSINE EXPORTER LYSO"/>
    <property type="match status" value="1"/>
</dbReference>
<accession>A0ABT0LBL0</accession>
<dbReference type="PANTHER" id="PTHR35804">
    <property type="entry name" value="LYSINE EXPORTER LYSO"/>
    <property type="match status" value="1"/>
</dbReference>
<reference evidence="2 3" key="1">
    <citation type="submission" date="2022-01" db="EMBL/GenBank/DDBJ databases">
        <title>Whole genome-based taxonomy of the Shewanellaceae.</title>
        <authorList>
            <person name="Martin-Rodriguez A.J."/>
        </authorList>
    </citation>
    <scope>NUCLEOTIDE SEQUENCE [LARGE SCALE GENOMIC DNA]</scope>
    <source>
        <strain evidence="2 3">DSM 17177</strain>
    </source>
</reference>
<evidence type="ECO:0000313" key="3">
    <source>
        <dbReference type="Proteomes" id="UP001203423"/>
    </source>
</evidence>
<feature type="transmembrane region" description="Helical" evidence="1">
    <location>
        <begin position="114"/>
        <end position="133"/>
    </location>
</feature>